<proteinExistence type="predicted"/>
<organism evidence="10 11">
    <name type="scientific">Sandaracinomonas limnophila</name>
    <dbReference type="NCBI Taxonomy" id="1862386"/>
    <lineage>
        <taxon>Bacteria</taxon>
        <taxon>Pseudomonadati</taxon>
        <taxon>Bacteroidota</taxon>
        <taxon>Cytophagia</taxon>
        <taxon>Cytophagales</taxon>
        <taxon>Flectobacillaceae</taxon>
        <taxon>Sandaracinomonas</taxon>
    </lineage>
</organism>
<dbReference type="InterPro" id="IPR017896">
    <property type="entry name" value="4Fe4S_Fe-S-bd"/>
</dbReference>
<dbReference type="GO" id="GO:0071949">
    <property type="term" value="F:FAD binding"/>
    <property type="evidence" value="ECO:0007669"/>
    <property type="project" value="InterPro"/>
</dbReference>
<dbReference type="Pfam" id="PF01565">
    <property type="entry name" value="FAD_binding_4"/>
    <property type="match status" value="1"/>
</dbReference>
<keyword evidence="4" id="KW-0274">FAD</keyword>
<dbReference type="GO" id="GO:0046872">
    <property type="term" value="F:metal ion binding"/>
    <property type="evidence" value="ECO:0007669"/>
    <property type="project" value="UniProtKB-KW"/>
</dbReference>
<evidence type="ECO:0000256" key="6">
    <source>
        <dbReference type="ARBA" id="ARBA00023004"/>
    </source>
</evidence>
<comment type="caution">
    <text evidence="10">The sequence shown here is derived from an EMBL/GenBank/DDBJ whole genome shotgun (WGS) entry which is preliminary data.</text>
</comment>
<gene>
    <name evidence="10" type="ORF">EOJ36_02180</name>
</gene>
<dbReference type="PROSITE" id="PS51387">
    <property type="entry name" value="FAD_PCMH"/>
    <property type="match status" value="1"/>
</dbReference>
<dbReference type="PANTHER" id="PTHR11748:SF119">
    <property type="entry name" value="D-2-HYDROXYGLUTARATE DEHYDROGENASE"/>
    <property type="match status" value="1"/>
</dbReference>
<dbReference type="Pfam" id="PF02913">
    <property type="entry name" value="FAD-oxidase_C"/>
    <property type="match status" value="1"/>
</dbReference>
<dbReference type="PANTHER" id="PTHR11748">
    <property type="entry name" value="D-LACTATE DEHYDROGENASE"/>
    <property type="match status" value="1"/>
</dbReference>
<evidence type="ECO:0000256" key="1">
    <source>
        <dbReference type="ARBA" id="ARBA00001974"/>
    </source>
</evidence>
<dbReference type="InterPro" id="IPR036318">
    <property type="entry name" value="FAD-bd_PCMH-like_sf"/>
</dbReference>
<keyword evidence="6" id="KW-0408">Iron</keyword>
<dbReference type="Gene3D" id="3.30.465.10">
    <property type="match status" value="1"/>
</dbReference>
<dbReference type="SUPFAM" id="SSF46548">
    <property type="entry name" value="alpha-helical ferredoxin"/>
    <property type="match status" value="1"/>
</dbReference>
<evidence type="ECO:0000256" key="7">
    <source>
        <dbReference type="ARBA" id="ARBA00023014"/>
    </source>
</evidence>
<sequence length="982" mass="110079">MSITERNITSLKETFLGEVYLDNSPESELQKRIYATDASVYQVKPKGVVKPYTKKDIQRIIQFANQTENKIIPRAAGTSLAGQVVGSDIVVEVSKNFNKILEINPKEKSVWVEPGIIRDDLNNQLKEYNLFFGPETSTANRAQIGGMLGNNSCGLHSIAWGNTRDHALELKAYLSDGSEIHTKELSLEEFYAKTQLKNLEGKIYSEIHRLLNNPEIQELIEQNFPKKSIKRRNSGYSLDALLEMQPFKPNGKNFNLSALLTGSEGTLAFVHSAKLNLIESPEKEVKLLCIHCHSVQEAMLANIEALKLEPLASELVDDFILSFTKGHPLFEKDRDFIQGDPAAILMVEFRNSDESKLTEKVNSLIKQLSELNIGYAYPILSNEAIAHGWEIRKAGLGLIRNLVADEQAVNLIEDCAVDPLDLPYYVADIENLLKKHEVKAAFYAHAGAGELHIEPFLDLKTTEGRRKFREILSETVEILKKYKGALSGEHGDGRLRGEFIPQLMGEKVYQLFKDIKNLFDPKNILNPGKIVYTPPMDEDFRFEINKSIKFENLIFDYGEINNPLRLVEKCSGSGDCKKSHLSGGTLCPSYMATLNEKNSTRGRANVLRQILTESNTNGFENKELNEVLDLCLSCKACLTECPSGVDIAQLKAEVLAQQYEKKGIPFKVQMIGHFPKIQAFFSPIAPLYNLAISLPIISNLIKLSLGFSQKRSLPKLHFQTLESWFNSYTNRNQNQNFSNGKIVLLADEFTNFNDVEIGQKAVKLLNQLGYEVLIPSNIVSGRSYLSKGMVKTAKKLMEDNYDTLSNPEFSNLPIVGIEPSALVTFKDEGPKIVSKNFNAIALEIKSRTLLIDDFISDEFKKGKILKSNFTQESRKIKIHGHCHQKSVLGLSKTRLALEIPENYSTELIPSGCCGMAGSFGYEAKKFDLSQKIAELVLFPSLRKIQKGEIIASNGTSCRHQIKDGLKLEGKHTVEILFDALKK</sequence>
<dbReference type="Pfam" id="PF13534">
    <property type="entry name" value="Fer4_17"/>
    <property type="match status" value="1"/>
</dbReference>
<dbReference type="InterPro" id="IPR016171">
    <property type="entry name" value="Vanillyl_alc_oxidase_C-sub2"/>
</dbReference>
<comment type="cofactor">
    <cofactor evidence="1">
        <name>FAD</name>
        <dbReference type="ChEBI" id="CHEBI:57692"/>
    </cofactor>
</comment>
<evidence type="ECO:0000256" key="4">
    <source>
        <dbReference type="ARBA" id="ARBA00022827"/>
    </source>
</evidence>
<dbReference type="OrthoDB" id="9767256at2"/>
<dbReference type="InterPro" id="IPR006094">
    <property type="entry name" value="Oxid_FAD_bind_N"/>
</dbReference>
<dbReference type="SUPFAM" id="SSF56176">
    <property type="entry name" value="FAD-binding/transporter-associated domain-like"/>
    <property type="match status" value="1"/>
</dbReference>
<dbReference type="InterPro" id="IPR016166">
    <property type="entry name" value="FAD-bd_PCMH"/>
</dbReference>
<dbReference type="GO" id="GO:0004458">
    <property type="term" value="F:D-lactate dehydrogenase (cytochrome) activity"/>
    <property type="evidence" value="ECO:0007669"/>
    <property type="project" value="TreeGrafter"/>
</dbReference>
<dbReference type="SUPFAM" id="SSF55103">
    <property type="entry name" value="FAD-linked oxidases, C-terminal domain"/>
    <property type="match status" value="1"/>
</dbReference>
<dbReference type="Gene3D" id="1.10.45.10">
    <property type="entry name" value="Vanillyl-alcohol Oxidase, Chain A, domain 4"/>
    <property type="match status" value="1"/>
</dbReference>
<evidence type="ECO:0000259" key="8">
    <source>
        <dbReference type="PROSITE" id="PS51379"/>
    </source>
</evidence>
<dbReference type="GO" id="GO:1903457">
    <property type="term" value="P:lactate catabolic process"/>
    <property type="evidence" value="ECO:0007669"/>
    <property type="project" value="TreeGrafter"/>
</dbReference>
<evidence type="ECO:0000313" key="10">
    <source>
        <dbReference type="EMBL" id="RVU26825.1"/>
    </source>
</evidence>
<dbReference type="GO" id="GO:0008720">
    <property type="term" value="F:D-lactate dehydrogenase (NAD+) activity"/>
    <property type="evidence" value="ECO:0007669"/>
    <property type="project" value="TreeGrafter"/>
</dbReference>
<evidence type="ECO:0000256" key="2">
    <source>
        <dbReference type="ARBA" id="ARBA00022630"/>
    </source>
</evidence>
<dbReference type="Proteomes" id="UP000282832">
    <property type="component" value="Unassembled WGS sequence"/>
</dbReference>
<keyword evidence="3" id="KW-0479">Metal-binding</keyword>
<dbReference type="PROSITE" id="PS00198">
    <property type="entry name" value="4FE4S_FER_1"/>
    <property type="match status" value="1"/>
</dbReference>
<evidence type="ECO:0000256" key="3">
    <source>
        <dbReference type="ARBA" id="ARBA00022723"/>
    </source>
</evidence>
<dbReference type="RefSeq" id="WP_127802376.1">
    <property type="nucleotide sequence ID" value="NZ_SACY01000001.1"/>
</dbReference>
<dbReference type="GO" id="GO:0051536">
    <property type="term" value="F:iron-sulfur cluster binding"/>
    <property type="evidence" value="ECO:0007669"/>
    <property type="project" value="UniProtKB-KW"/>
</dbReference>
<protein>
    <submittedName>
        <fullName evidence="10">FAD-binding oxidoreductase</fullName>
    </submittedName>
</protein>
<evidence type="ECO:0000256" key="5">
    <source>
        <dbReference type="ARBA" id="ARBA00023002"/>
    </source>
</evidence>
<dbReference type="AlphaFoldDB" id="A0A437PX40"/>
<dbReference type="EMBL" id="SACY01000001">
    <property type="protein sequence ID" value="RVU26825.1"/>
    <property type="molecule type" value="Genomic_DNA"/>
</dbReference>
<keyword evidence="2" id="KW-0285">Flavoprotein</keyword>
<dbReference type="InterPro" id="IPR016164">
    <property type="entry name" value="FAD-linked_Oxase-like_C"/>
</dbReference>
<accession>A0A437PX40</accession>
<dbReference type="Gene3D" id="3.30.70.2740">
    <property type="match status" value="1"/>
</dbReference>
<keyword evidence="7" id="KW-0411">Iron-sulfur</keyword>
<keyword evidence="11" id="KW-1185">Reference proteome</keyword>
<dbReference type="PROSITE" id="PS51379">
    <property type="entry name" value="4FE4S_FER_2"/>
    <property type="match status" value="1"/>
</dbReference>
<feature type="domain" description="4Fe-4S ferredoxin-type" evidence="8">
    <location>
        <begin position="620"/>
        <end position="653"/>
    </location>
</feature>
<evidence type="ECO:0000259" key="9">
    <source>
        <dbReference type="PROSITE" id="PS51387"/>
    </source>
</evidence>
<dbReference type="InterPro" id="IPR017900">
    <property type="entry name" value="4Fe4S_Fe_S_CS"/>
</dbReference>
<reference evidence="10 11" key="1">
    <citation type="submission" date="2019-01" db="EMBL/GenBank/DDBJ databases">
        <authorList>
            <person name="Chen W.-M."/>
        </authorList>
    </citation>
    <scope>NUCLEOTIDE SEQUENCE [LARGE SCALE GENOMIC DNA]</scope>
    <source>
        <strain evidence="10 11">FSY-15</strain>
    </source>
</reference>
<name>A0A437PX40_9BACT</name>
<dbReference type="InterPro" id="IPR004113">
    <property type="entry name" value="FAD-bd_oxidored_4_C"/>
</dbReference>
<feature type="domain" description="FAD-binding PCMH-type" evidence="9">
    <location>
        <begin position="41"/>
        <end position="280"/>
    </location>
</feature>
<keyword evidence="5" id="KW-0560">Oxidoreductase</keyword>
<dbReference type="InterPro" id="IPR016169">
    <property type="entry name" value="FAD-bd_PCMH_sub2"/>
</dbReference>
<evidence type="ECO:0000313" key="11">
    <source>
        <dbReference type="Proteomes" id="UP000282832"/>
    </source>
</evidence>